<gene>
    <name evidence="2" type="ORF">KJB30_06860</name>
</gene>
<dbReference type="InterPro" id="IPR021125">
    <property type="entry name" value="DUF2127"/>
</dbReference>
<comment type="caution">
    <text evidence="2">The sequence shown here is derived from an EMBL/GenBank/DDBJ whole genome shotgun (WGS) entry which is preliminary data.</text>
</comment>
<keyword evidence="3" id="KW-1185">Reference proteome</keyword>
<feature type="transmembrane region" description="Helical" evidence="1">
    <location>
        <begin position="133"/>
        <end position="151"/>
    </location>
</feature>
<feature type="transmembrane region" description="Helical" evidence="1">
    <location>
        <begin position="72"/>
        <end position="92"/>
    </location>
</feature>
<keyword evidence="1" id="KW-1133">Transmembrane helix</keyword>
<dbReference type="RefSeq" id="WP_214297268.1">
    <property type="nucleotide sequence ID" value="NZ_JAHDYS010000005.1"/>
</dbReference>
<evidence type="ECO:0000256" key="1">
    <source>
        <dbReference type="SAM" id="Phobius"/>
    </source>
</evidence>
<proteinExistence type="predicted"/>
<accession>A0ABS5U755</accession>
<keyword evidence="1" id="KW-0472">Membrane</keyword>
<dbReference type="Pfam" id="PF09900">
    <property type="entry name" value="DUF2127"/>
    <property type="match status" value="1"/>
</dbReference>
<feature type="transmembrane region" description="Helical" evidence="1">
    <location>
        <begin position="12"/>
        <end position="38"/>
    </location>
</feature>
<protein>
    <submittedName>
        <fullName evidence="2">DUF2127 domain-containing protein</fullName>
    </submittedName>
</protein>
<evidence type="ECO:0000313" key="2">
    <source>
        <dbReference type="EMBL" id="MBT1071495.1"/>
    </source>
</evidence>
<reference evidence="2 3" key="1">
    <citation type="submission" date="2021-05" db="EMBL/GenBank/DDBJ databases">
        <title>The draft genome of Geobacter chapellei DSM 13688.</title>
        <authorList>
            <person name="Xu Z."/>
            <person name="Masuda Y."/>
            <person name="Itoh H."/>
            <person name="Senoo K."/>
        </authorList>
    </citation>
    <scope>NUCLEOTIDE SEQUENCE [LARGE SCALE GENOMIC DNA]</scope>
    <source>
        <strain evidence="2 3">DSM 13688</strain>
    </source>
</reference>
<sequence length="157" mass="17565">MLQKKRRGSFDGIYLVALFEGAKGAIVILAGFGLLSFIHKDLRLAAEQLVTHLHINPAQHYPRIFIDAAGNITNGQLVALALAAMIYSIVRFTEAYGLWKRQAWAEWFGLLSGGIYVPVELFEVLRGSTWPKVSVLIVNLGIVLYLFFAIIHPKRSR</sequence>
<keyword evidence="1" id="KW-0812">Transmembrane</keyword>
<feature type="transmembrane region" description="Helical" evidence="1">
    <location>
        <begin position="104"/>
        <end position="121"/>
    </location>
</feature>
<dbReference type="Proteomes" id="UP000784128">
    <property type="component" value="Unassembled WGS sequence"/>
</dbReference>
<evidence type="ECO:0000313" key="3">
    <source>
        <dbReference type="Proteomes" id="UP000784128"/>
    </source>
</evidence>
<name>A0ABS5U755_9BACT</name>
<organism evidence="2 3">
    <name type="scientific">Pelotalea chapellei</name>
    <dbReference type="NCBI Taxonomy" id="44671"/>
    <lineage>
        <taxon>Bacteria</taxon>
        <taxon>Pseudomonadati</taxon>
        <taxon>Thermodesulfobacteriota</taxon>
        <taxon>Desulfuromonadia</taxon>
        <taxon>Geobacterales</taxon>
        <taxon>Geobacteraceae</taxon>
        <taxon>Pelotalea</taxon>
    </lineage>
</organism>
<dbReference type="EMBL" id="JAHDYS010000005">
    <property type="protein sequence ID" value="MBT1071495.1"/>
    <property type="molecule type" value="Genomic_DNA"/>
</dbReference>